<accession>A0A9D2CQV0</accession>
<comment type="caution">
    <text evidence="1">The sequence shown here is derived from an EMBL/GenBank/DDBJ whole genome shotgun (WGS) entry which is preliminary data.</text>
</comment>
<evidence type="ECO:0000313" key="1">
    <source>
        <dbReference type="EMBL" id="HIY95430.1"/>
    </source>
</evidence>
<sequence>METNVVKINALSEAEKETWWALFDIALQMPDGWAITGGSLMRLLLEERRHLGARATNDIDVVLDVRARRANVSEFYEALDRVGFSVDGHNASGQNHRWVRGRAQIDVLVPSGLSLRTLSWNYPGFGKLLPTRGAQFVLFDVEKVLVQVNDRQGIVNRPTALGALYGKCSALLNNGDTDKSRHLADIALLSKVLSVTERRRIVGLSGKQKYRLKKGIQGSLSASSDTESVESLNRLLKILER</sequence>
<evidence type="ECO:0008006" key="3">
    <source>
        <dbReference type="Google" id="ProtNLM"/>
    </source>
</evidence>
<dbReference type="Proteomes" id="UP000824134">
    <property type="component" value="Unassembled WGS sequence"/>
</dbReference>
<protein>
    <recommendedName>
        <fullName evidence="3">Nucleotidyl transferase AbiEii/AbiGii toxin family protein</fullName>
    </recommendedName>
</protein>
<gene>
    <name evidence="1" type="ORF">H9821_07190</name>
</gene>
<dbReference type="AlphaFoldDB" id="A0A9D2CQV0"/>
<reference evidence="1" key="1">
    <citation type="journal article" date="2021" name="PeerJ">
        <title>Extensive microbial diversity within the chicken gut microbiome revealed by metagenomics and culture.</title>
        <authorList>
            <person name="Gilroy R."/>
            <person name="Ravi A."/>
            <person name="Getino M."/>
            <person name="Pursley I."/>
            <person name="Horton D.L."/>
            <person name="Alikhan N.F."/>
            <person name="Baker D."/>
            <person name="Gharbi K."/>
            <person name="Hall N."/>
            <person name="Watson M."/>
            <person name="Adriaenssens E.M."/>
            <person name="Foster-Nyarko E."/>
            <person name="Jarju S."/>
            <person name="Secka A."/>
            <person name="Antonio M."/>
            <person name="Oren A."/>
            <person name="Chaudhuri R.R."/>
            <person name="La Ragione R."/>
            <person name="Hildebrand F."/>
            <person name="Pallen M.J."/>
        </authorList>
    </citation>
    <scope>NUCLEOTIDE SEQUENCE</scope>
    <source>
        <strain evidence="1">ChiHjej12B11-9195</strain>
    </source>
</reference>
<dbReference type="EMBL" id="DXCN01000053">
    <property type="protein sequence ID" value="HIY95430.1"/>
    <property type="molecule type" value="Genomic_DNA"/>
</dbReference>
<organism evidence="1 2">
    <name type="scientific">Candidatus Rothia avicola</name>
    <dbReference type="NCBI Taxonomy" id="2840478"/>
    <lineage>
        <taxon>Bacteria</taxon>
        <taxon>Bacillati</taxon>
        <taxon>Actinomycetota</taxon>
        <taxon>Actinomycetes</taxon>
        <taxon>Micrococcales</taxon>
        <taxon>Micrococcaceae</taxon>
        <taxon>Rothia</taxon>
    </lineage>
</organism>
<reference evidence="1" key="2">
    <citation type="submission" date="2021-04" db="EMBL/GenBank/DDBJ databases">
        <authorList>
            <person name="Gilroy R."/>
        </authorList>
    </citation>
    <scope>NUCLEOTIDE SEQUENCE</scope>
    <source>
        <strain evidence="1">ChiHjej12B11-9195</strain>
    </source>
</reference>
<evidence type="ECO:0000313" key="2">
    <source>
        <dbReference type="Proteomes" id="UP000824134"/>
    </source>
</evidence>
<proteinExistence type="predicted"/>
<name>A0A9D2CQV0_9MICC</name>